<feature type="domain" description="WYL" evidence="1">
    <location>
        <begin position="5"/>
        <end position="62"/>
    </location>
</feature>
<dbReference type="Pfam" id="PF13280">
    <property type="entry name" value="WYL"/>
    <property type="match status" value="1"/>
</dbReference>
<evidence type="ECO:0000313" key="2">
    <source>
        <dbReference type="EMBL" id="MED4128811.1"/>
    </source>
</evidence>
<dbReference type="RefSeq" id="WP_035392821.1">
    <property type="nucleotide sequence ID" value="NZ_CP042163.1"/>
</dbReference>
<gene>
    <name evidence="2" type="ORF">P5F74_11750</name>
</gene>
<dbReference type="Proteomes" id="UP001341820">
    <property type="component" value="Unassembled WGS sequence"/>
</dbReference>
<evidence type="ECO:0000259" key="1">
    <source>
        <dbReference type="Pfam" id="PF13280"/>
    </source>
</evidence>
<keyword evidence="3" id="KW-1185">Reference proteome</keyword>
<dbReference type="InterPro" id="IPR026881">
    <property type="entry name" value="WYL_dom"/>
</dbReference>
<dbReference type="EMBL" id="JAROAS010000022">
    <property type="protein sequence ID" value="MED4128811.1"/>
    <property type="molecule type" value="Genomic_DNA"/>
</dbReference>
<name>A0ABU6NKT4_9BACI</name>
<organism evidence="2 3">
    <name type="scientific">Shouchella miscanthi</name>
    <dbReference type="NCBI Taxonomy" id="2598861"/>
    <lineage>
        <taxon>Bacteria</taxon>
        <taxon>Bacillati</taxon>
        <taxon>Bacillota</taxon>
        <taxon>Bacilli</taxon>
        <taxon>Bacillales</taxon>
        <taxon>Bacillaceae</taxon>
        <taxon>Shouchella</taxon>
    </lineage>
</organism>
<reference evidence="2 3" key="1">
    <citation type="submission" date="2023-03" db="EMBL/GenBank/DDBJ databases">
        <title>Bacillus Genome Sequencing.</title>
        <authorList>
            <person name="Dunlap C."/>
        </authorList>
    </citation>
    <scope>NUCLEOTIDE SEQUENCE [LARGE SCALE GENOMIC DNA]</scope>
    <source>
        <strain evidence="2 3">B-4107</strain>
    </source>
</reference>
<protein>
    <recommendedName>
        <fullName evidence="1">WYL domain-containing protein</fullName>
    </recommendedName>
</protein>
<sequence length="71" mass="8483">MTKGVLNRALERKECVTLIYLNKEGVISQRVITVLQLKERWFVAYCHSKRQRRVFKYENVLSLNQIKRTVS</sequence>
<evidence type="ECO:0000313" key="3">
    <source>
        <dbReference type="Proteomes" id="UP001341820"/>
    </source>
</evidence>
<proteinExistence type="predicted"/>
<accession>A0ABU6NKT4</accession>
<comment type="caution">
    <text evidence="2">The sequence shown here is derived from an EMBL/GenBank/DDBJ whole genome shotgun (WGS) entry which is preliminary data.</text>
</comment>